<evidence type="ECO:0000313" key="3">
    <source>
        <dbReference type="Proteomes" id="UP000032046"/>
    </source>
</evidence>
<organism evidence="2 3">
    <name type="scientific">Prevotella pectinovora</name>
    <dbReference type="NCBI Taxonomy" id="1602169"/>
    <lineage>
        <taxon>Bacteria</taxon>
        <taxon>Pseudomonadati</taxon>
        <taxon>Bacteroidota</taxon>
        <taxon>Bacteroidia</taxon>
        <taxon>Bacteroidales</taxon>
        <taxon>Prevotellaceae</taxon>
        <taxon>Prevotella</taxon>
    </lineage>
</organism>
<dbReference type="Gene3D" id="3.40.710.10">
    <property type="entry name" value="DD-peptidase/beta-lactamase superfamily"/>
    <property type="match status" value="1"/>
</dbReference>
<dbReference type="InterPro" id="IPR012338">
    <property type="entry name" value="Beta-lactam/transpept-like"/>
</dbReference>
<dbReference type="Pfam" id="PF00144">
    <property type="entry name" value="Beta-lactamase"/>
    <property type="match status" value="1"/>
</dbReference>
<proteinExistence type="predicted"/>
<dbReference type="EMBL" id="JXQK01000061">
    <property type="protein sequence ID" value="KIP61963.1"/>
    <property type="molecule type" value="Genomic_DNA"/>
</dbReference>
<gene>
    <name evidence="2" type="ORF">ST44_08260</name>
</gene>
<sequence length="372" mass="42287">MENELKRYFERWELNGAQIAVSRGDSLLYAKGFGWADKEAGQEMQPSNIMRLASVSKLLTAVGIMKLVDDKKIKLSEHVFGAKGILNDTAFTNVIKDPRYFDITVEQLLRHKAGFTTGAGDPMFSTRYIMMQNRLTEAPDNKTLMKILLKRRLGFTPGTAKRYSNVGYTLLSMIIEKKTRMSYEQFMTDSIFRPAGCFDFHIAGNYPKDRRSNEVKYYMHKGSEPVLEYNNSGRMVEKCYGENDIPRLQGAGAWCGSAAELSRFVAAIDLVPGAKDILSKGAIEFMTREMPDYDFSIGWNFTPANGPWIRTGSLSGTSAIILRYPDTECWILITNTSTWKGHGFSKDTMRLFEKLRKEYSSKFPKRNLFLAE</sequence>
<dbReference type="STRING" id="1602171.ST44_08260"/>
<dbReference type="InterPro" id="IPR001466">
    <property type="entry name" value="Beta-lactam-related"/>
</dbReference>
<feature type="domain" description="Beta-lactamase-related" evidence="1">
    <location>
        <begin position="11"/>
        <end position="336"/>
    </location>
</feature>
<dbReference type="Proteomes" id="UP000032046">
    <property type="component" value="Unassembled WGS sequence"/>
</dbReference>
<reference evidence="2 3" key="1">
    <citation type="submission" date="2015-01" db="EMBL/GenBank/DDBJ databases">
        <title>Comparative genomics of non-oral Prevotella species.</title>
        <authorList>
            <person name="Accetto T."/>
            <person name="Nograsek B."/>
            <person name="Avgustin G."/>
        </authorList>
    </citation>
    <scope>NUCLEOTIDE SEQUENCE [LARGE SCALE GENOMIC DNA]</scope>
    <source>
        <strain evidence="2 3">P5-119</strain>
    </source>
</reference>
<dbReference type="AlphaFoldDB" id="A0A0D0HC81"/>
<dbReference type="PANTHER" id="PTHR46825:SF9">
    <property type="entry name" value="BETA-LACTAMASE-RELATED DOMAIN-CONTAINING PROTEIN"/>
    <property type="match status" value="1"/>
</dbReference>
<protein>
    <submittedName>
        <fullName evidence="2">Beta-lactamase</fullName>
    </submittedName>
</protein>
<comment type="caution">
    <text evidence="2">The sequence shown here is derived from an EMBL/GenBank/DDBJ whole genome shotgun (WGS) entry which is preliminary data.</text>
</comment>
<evidence type="ECO:0000259" key="1">
    <source>
        <dbReference type="Pfam" id="PF00144"/>
    </source>
</evidence>
<keyword evidence="3" id="KW-1185">Reference proteome</keyword>
<dbReference type="InterPro" id="IPR050491">
    <property type="entry name" value="AmpC-like"/>
</dbReference>
<evidence type="ECO:0000313" key="2">
    <source>
        <dbReference type="EMBL" id="KIP61963.1"/>
    </source>
</evidence>
<accession>A0A0D0HC81</accession>
<name>A0A0D0HC81_9BACT</name>
<dbReference type="SUPFAM" id="SSF56601">
    <property type="entry name" value="beta-lactamase/transpeptidase-like"/>
    <property type="match status" value="1"/>
</dbReference>
<dbReference type="PANTHER" id="PTHR46825">
    <property type="entry name" value="D-ALANYL-D-ALANINE-CARBOXYPEPTIDASE/ENDOPEPTIDASE AMPH"/>
    <property type="match status" value="1"/>
</dbReference>